<dbReference type="GO" id="GO:0042781">
    <property type="term" value="F:3'-tRNA processing endoribonuclease activity"/>
    <property type="evidence" value="ECO:0007669"/>
    <property type="project" value="TreeGrafter"/>
</dbReference>
<dbReference type="Proteomes" id="UP000218899">
    <property type="component" value="Chromosome"/>
</dbReference>
<feature type="domain" description="Metallo-beta-lactamase" evidence="3">
    <location>
        <begin position="49"/>
        <end position="283"/>
    </location>
</feature>
<gene>
    <name evidence="4" type="ORF">SVA_3682</name>
</gene>
<dbReference type="SUPFAM" id="SSF56281">
    <property type="entry name" value="Metallo-hydrolase/oxidoreductase"/>
    <property type="match status" value="1"/>
</dbReference>
<keyword evidence="2" id="KW-0732">Signal</keyword>
<evidence type="ECO:0000256" key="1">
    <source>
        <dbReference type="ARBA" id="ARBA00022801"/>
    </source>
</evidence>
<protein>
    <submittedName>
        <fullName evidence="4">Beta-lactamase</fullName>
    </submittedName>
</protein>
<dbReference type="SMART" id="SM00849">
    <property type="entry name" value="Lactamase_B"/>
    <property type="match status" value="1"/>
</dbReference>
<evidence type="ECO:0000313" key="4">
    <source>
        <dbReference type="EMBL" id="BAU50218.1"/>
    </source>
</evidence>
<dbReference type="CDD" id="cd07719">
    <property type="entry name" value="arylsulfatase_AtsA-like_MBL-fold"/>
    <property type="match status" value="1"/>
</dbReference>
<dbReference type="Gene3D" id="3.60.15.10">
    <property type="entry name" value="Ribonuclease Z/Hydroxyacylglutathione hydrolase-like"/>
    <property type="match status" value="1"/>
</dbReference>
<name>A0A1C7AFR0_9GAMM</name>
<organism evidence="4 5">
    <name type="scientific">Sulfurifustis variabilis</name>
    <dbReference type="NCBI Taxonomy" id="1675686"/>
    <lineage>
        <taxon>Bacteria</taxon>
        <taxon>Pseudomonadati</taxon>
        <taxon>Pseudomonadota</taxon>
        <taxon>Gammaproteobacteria</taxon>
        <taxon>Acidiferrobacterales</taxon>
        <taxon>Acidiferrobacteraceae</taxon>
        <taxon>Sulfurifustis</taxon>
    </lineage>
</organism>
<proteinExistence type="predicted"/>
<evidence type="ECO:0000259" key="3">
    <source>
        <dbReference type="SMART" id="SM00849"/>
    </source>
</evidence>
<dbReference type="Pfam" id="PF12706">
    <property type="entry name" value="Lactamase_B_2"/>
    <property type="match status" value="1"/>
</dbReference>
<dbReference type="PANTHER" id="PTHR46018:SF2">
    <property type="entry name" value="ZINC PHOSPHODIESTERASE ELAC PROTEIN 1"/>
    <property type="match status" value="1"/>
</dbReference>
<dbReference type="PANTHER" id="PTHR46018">
    <property type="entry name" value="ZINC PHOSPHODIESTERASE ELAC PROTEIN 1"/>
    <property type="match status" value="1"/>
</dbReference>
<dbReference type="InterPro" id="IPR044094">
    <property type="entry name" value="AtsA-like_MBL-fold"/>
</dbReference>
<dbReference type="EMBL" id="AP014936">
    <property type="protein sequence ID" value="BAU50218.1"/>
    <property type="molecule type" value="Genomic_DNA"/>
</dbReference>
<keyword evidence="1" id="KW-0378">Hydrolase</keyword>
<dbReference type="InterPro" id="IPR001279">
    <property type="entry name" value="Metallo-B-lactamas"/>
</dbReference>
<evidence type="ECO:0000313" key="5">
    <source>
        <dbReference type="Proteomes" id="UP000218899"/>
    </source>
</evidence>
<evidence type="ECO:0000256" key="2">
    <source>
        <dbReference type="SAM" id="SignalP"/>
    </source>
</evidence>
<feature type="chain" id="PRO_5008752462" evidence="2">
    <location>
        <begin position="21"/>
        <end position="318"/>
    </location>
</feature>
<dbReference type="KEGG" id="sva:SVA_3682"/>
<keyword evidence="5" id="KW-1185">Reference proteome</keyword>
<dbReference type="InterPro" id="IPR036866">
    <property type="entry name" value="RibonucZ/Hydroxyglut_hydro"/>
</dbReference>
<reference evidence="4 5" key="1">
    <citation type="submission" date="2015-08" db="EMBL/GenBank/DDBJ databases">
        <title>Complete genome sequence of Sulfurifustis variabilis.</title>
        <authorList>
            <person name="Miura A."/>
            <person name="Kojima H."/>
            <person name="Fukui M."/>
        </authorList>
    </citation>
    <scope>NUCLEOTIDE SEQUENCE [LARGE SCALE GENOMIC DNA]</scope>
    <source>
        <strain evidence="5">skN76</strain>
    </source>
</reference>
<dbReference type="AlphaFoldDB" id="A0A1C7AFR0"/>
<dbReference type="RefSeq" id="WP_169924177.1">
    <property type="nucleotide sequence ID" value="NZ_AP014936.1"/>
</dbReference>
<sequence length="318" mass="33728">MRRRGAALALLLAAVSAAHGQTAPDACGAADPQVQVLGSGGPDLVPGRAASGYLVWIGGKARILVDAGGGTALRLAESGADVRDLDVVLLTHLHADHTADLASLIQASVLRRRGRPLPVYGPRGNRFASSTVAYVRALLDGTRGAYRDLGDVLRPLANQDFKIEPHDVRERNRKIRARREEEDGAIEVFSKATFRAEALPVIHGVYPALAWRIRIGQTTLVFTGDANGEGGGLEDFARGADLLVAHHGIPEGVAGVERYLHMPPSVIGRIAGRAGAKRLVLSHRTKATLGRETESLETIRAAYSGPALFADDLACFSP</sequence>
<accession>A0A1C7AFR0</accession>
<feature type="signal peptide" evidence="2">
    <location>
        <begin position="1"/>
        <end position="20"/>
    </location>
</feature>